<protein>
    <recommendedName>
        <fullName evidence="1">PiggyBac transposable element-derived protein domain-containing protein</fullName>
    </recommendedName>
</protein>
<gene>
    <name evidence="2" type="ORF">CCUR1050_LOCUS19116</name>
</gene>
<dbReference type="InterPro" id="IPR029526">
    <property type="entry name" value="PGBD"/>
</dbReference>
<evidence type="ECO:0000259" key="1">
    <source>
        <dbReference type="Pfam" id="PF13843"/>
    </source>
</evidence>
<proteinExistence type="predicted"/>
<dbReference type="Pfam" id="PF13843">
    <property type="entry name" value="DDE_Tnp_1_7"/>
    <property type="match status" value="1"/>
</dbReference>
<feature type="domain" description="PiggyBac transposable element-derived protein" evidence="1">
    <location>
        <begin position="3"/>
        <end position="122"/>
    </location>
</feature>
<name>A0A7S0QP21_9CRYP</name>
<organism evidence="2">
    <name type="scientific">Cryptomonas curvata</name>
    <dbReference type="NCBI Taxonomy" id="233186"/>
    <lineage>
        <taxon>Eukaryota</taxon>
        <taxon>Cryptophyceae</taxon>
        <taxon>Cryptomonadales</taxon>
        <taxon>Cryptomonadaceae</taxon>
        <taxon>Cryptomonas</taxon>
    </lineage>
</organism>
<dbReference type="EMBL" id="HBEZ01034651">
    <property type="protein sequence ID" value="CAD8641432.1"/>
    <property type="molecule type" value="Transcribed_RNA"/>
</dbReference>
<accession>A0A7S0QP21</accession>
<dbReference type="AlphaFoldDB" id="A0A7S0QP21"/>
<reference evidence="2" key="1">
    <citation type="submission" date="2021-01" db="EMBL/GenBank/DDBJ databases">
        <authorList>
            <person name="Corre E."/>
            <person name="Pelletier E."/>
            <person name="Niang G."/>
            <person name="Scheremetjew M."/>
            <person name="Finn R."/>
            <person name="Kale V."/>
            <person name="Holt S."/>
            <person name="Cochrane G."/>
            <person name="Meng A."/>
            <person name="Brown T."/>
            <person name="Cohen L."/>
        </authorList>
    </citation>
    <scope>NUCLEOTIDE SEQUENCE</scope>
    <source>
        <strain evidence="2">CCAP979/52</strain>
    </source>
</reference>
<evidence type="ECO:0000313" key="2">
    <source>
        <dbReference type="EMBL" id="CAD8641432.1"/>
    </source>
</evidence>
<sequence>MIGKPESVSFMIKNLCCVECGIMFAIELQEGKVEMATSDFIRDGEKPTTGCVLRLMSSVAGEGVVLFGDSWVASLNTLQKLHAQGNFFAGIVKTAHSGIPLKVLRDMFTAGSARGDTITVHLGDGPDRIYAHAWNEPGWKNGKAPKKGQKVFILNCYTSAPVSTWDKPRTFLRADGSVGHGEVKVPQTHLIREYFRAANRIDIHNQFGHRANMENNELAIQDIPNHHGYDAGKWLSCPCFPDQQEIDAT</sequence>